<evidence type="ECO:0000313" key="1">
    <source>
        <dbReference type="EMBL" id="KAK2606061.1"/>
    </source>
</evidence>
<dbReference type="EMBL" id="JASWJB010000047">
    <property type="protein sequence ID" value="KAK2606061.1"/>
    <property type="molecule type" value="Genomic_DNA"/>
</dbReference>
<name>A0AAJ0CT83_9HYPO</name>
<evidence type="ECO:0000313" key="2">
    <source>
        <dbReference type="Proteomes" id="UP001251528"/>
    </source>
</evidence>
<proteinExistence type="predicted"/>
<dbReference type="Proteomes" id="UP001251528">
    <property type="component" value="Unassembled WGS sequence"/>
</dbReference>
<keyword evidence="2" id="KW-1185">Reference proteome</keyword>
<sequence length="198" mass="22540">MPSIDVRVSAQSDVLDLNCAGPFIIALNVVLNHSSPITFPHSESALTNGAILRRAYSSFRDIHSGQFVERNHIQICYSGDPVILQRDNQGDFTTLYAGQNHTIDQAIERVETKRGEAIVATPRMTSEEYREVDSKRPTVWKWYFTRGLQDGKTYEIGLDEFMCIEMCLKAVRRGFYKDHFLSGTKMLCQRKSITIRAT</sequence>
<comment type="caution">
    <text evidence="1">The sequence shown here is derived from an EMBL/GenBank/DDBJ whole genome shotgun (WGS) entry which is preliminary data.</text>
</comment>
<organism evidence="1 2">
    <name type="scientific">Conoideocrella luteorostrata</name>
    <dbReference type="NCBI Taxonomy" id="1105319"/>
    <lineage>
        <taxon>Eukaryota</taxon>
        <taxon>Fungi</taxon>
        <taxon>Dikarya</taxon>
        <taxon>Ascomycota</taxon>
        <taxon>Pezizomycotina</taxon>
        <taxon>Sordariomycetes</taxon>
        <taxon>Hypocreomycetidae</taxon>
        <taxon>Hypocreales</taxon>
        <taxon>Clavicipitaceae</taxon>
        <taxon>Conoideocrella</taxon>
    </lineage>
</organism>
<reference evidence="1" key="1">
    <citation type="submission" date="2023-06" db="EMBL/GenBank/DDBJ databases">
        <title>Conoideocrella luteorostrata (Hypocreales: Clavicipitaceae), a potential biocontrol fungus for elongate hemlock scale in United States Christmas tree production areas.</title>
        <authorList>
            <person name="Barrett H."/>
            <person name="Lovett B."/>
            <person name="Macias A.M."/>
            <person name="Stajich J.E."/>
            <person name="Kasson M.T."/>
        </authorList>
    </citation>
    <scope>NUCLEOTIDE SEQUENCE</scope>
    <source>
        <strain evidence="1">ARSEF 14590</strain>
    </source>
</reference>
<gene>
    <name evidence="1" type="ORF">QQS21_003579</name>
</gene>
<protein>
    <submittedName>
        <fullName evidence="1">Uncharacterized protein</fullName>
    </submittedName>
</protein>
<dbReference type="AlphaFoldDB" id="A0AAJ0CT83"/>
<accession>A0AAJ0CT83</accession>